<sequence length="104" mass="12348">MKGIAADIYQSLLTKEINTTGDFIKWCNYIKDMKQKRIERRRFERLPSVVSVAAMEDEPDLLFLVRRIVQEEVHRVIDQTCEPILYSDPYLQSQLLEEMIQDEI</sequence>
<evidence type="ECO:0000313" key="1">
    <source>
        <dbReference type="EMBL" id="GFR09927.1"/>
    </source>
</evidence>
<gene>
    <name evidence="1" type="primary">AVEN_258062_1</name>
    <name evidence="1" type="ORF">TNCT_724141</name>
</gene>
<name>A0A8X6LIT8_TRICU</name>
<keyword evidence="2" id="KW-1185">Reference proteome</keyword>
<dbReference type="OrthoDB" id="6431693at2759"/>
<protein>
    <submittedName>
        <fullName evidence="1">Retrotrans_gag domain-containing protein</fullName>
    </submittedName>
</protein>
<comment type="caution">
    <text evidence="1">The sequence shown here is derived from an EMBL/GenBank/DDBJ whole genome shotgun (WGS) entry which is preliminary data.</text>
</comment>
<accession>A0A8X6LIT8</accession>
<dbReference type="Proteomes" id="UP000887116">
    <property type="component" value="Unassembled WGS sequence"/>
</dbReference>
<reference evidence="1" key="1">
    <citation type="submission" date="2020-07" db="EMBL/GenBank/DDBJ databases">
        <title>Multicomponent nature underlies the extraordinary mechanical properties of spider dragline silk.</title>
        <authorList>
            <person name="Kono N."/>
            <person name="Nakamura H."/>
            <person name="Mori M."/>
            <person name="Yoshida Y."/>
            <person name="Ohtoshi R."/>
            <person name="Malay A.D."/>
            <person name="Moran D.A.P."/>
            <person name="Tomita M."/>
            <person name="Numata K."/>
            <person name="Arakawa K."/>
        </authorList>
    </citation>
    <scope>NUCLEOTIDE SEQUENCE</scope>
</reference>
<dbReference type="AlphaFoldDB" id="A0A8X6LIT8"/>
<evidence type="ECO:0000313" key="2">
    <source>
        <dbReference type="Proteomes" id="UP000887116"/>
    </source>
</evidence>
<proteinExistence type="predicted"/>
<dbReference type="EMBL" id="BMAO01026469">
    <property type="protein sequence ID" value="GFR09927.1"/>
    <property type="molecule type" value="Genomic_DNA"/>
</dbReference>
<organism evidence="1 2">
    <name type="scientific">Trichonephila clavata</name>
    <name type="common">Joro spider</name>
    <name type="synonym">Nephila clavata</name>
    <dbReference type="NCBI Taxonomy" id="2740835"/>
    <lineage>
        <taxon>Eukaryota</taxon>
        <taxon>Metazoa</taxon>
        <taxon>Ecdysozoa</taxon>
        <taxon>Arthropoda</taxon>
        <taxon>Chelicerata</taxon>
        <taxon>Arachnida</taxon>
        <taxon>Araneae</taxon>
        <taxon>Araneomorphae</taxon>
        <taxon>Entelegynae</taxon>
        <taxon>Araneoidea</taxon>
        <taxon>Nephilidae</taxon>
        <taxon>Trichonephila</taxon>
    </lineage>
</organism>